<proteinExistence type="predicted"/>
<reference evidence="2 3" key="1">
    <citation type="submission" date="2019-08" db="EMBL/GenBank/DDBJ databases">
        <title>Complete genome sequence of Candidatus Uab amorphum.</title>
        <authorList>
            <person name="Shiratori T."/>
            <person name="Suzuki S."/>
            <person name="Kakizawa Y."/>
            <person name="Ishida K."/>
        </authorList>
    </citation>
    <scope>NUCLEOTIDE SEQUENCE [LARGE SCALE GENOMIC DNA]</scope>
    <source>
        <strain evidence="2 3">SRT547</strain>
    </source>
</reference>
<dbReference type="Proteomes" id="UP000326354">
    <property type="component" value="Chromosome"/>
</dbReference>
<dbReference type="PANTHER" id="PTHR21064:SF5">
    <property type="entry name" value="SLR1880 PROTEIN"/>
    <property type="match status" value="1"/>
</dbReference>
<protein>
    <submittedName>
        <fullName evidence="2">Mucin desulfatase</fullName>
    </submittedName>
</protein>
<dbReference type="Gene3D" id="3.90.1200.10">
    <property type="match status" value="1"/>
</dbReference>
<dbReference type="OrthoDB" id="526037at2"/>
<dbReference type="InterPro" id="IPR050249">
    <property type="entry name" value="Pseudomonas-type_ThrB"/>
</dbReference>
<dbReference type="EMBL" id="AP019860">
    <property type="protein sequence ID" value="BBM85640.1"/>
    <property type="molecule type" value="Genomic_DNA"/>
</dbReference>
<dbReference type="PANTHER" id="PTHR21064">
    <property type="entry name" value="AMINOGLYCOSIDE PHOSPHOTRANSFERASE DOMAIN-CONTAINING PROTEIN-RELATED"/>
    <property type="match status" value="1"/>
</dbReference>
<dbReference type="AlphaFoldDB" id="A0A5S9IR51"/>
<dbReference type="InterPro" id="IPR011009">
    <property type="entry name" value="Kinase-like_dom_sf"/>
</dbReference>
<dbReference type="RefSeq" id="WP_151969731.1">
    <property type="nucleotide sequence ID" value="NZ_AP019860.1"/>
</dbReference>
<keyword evidence="3" id="KW-1185">Reference proteome</keyword>
<gene>
    <name evidence="2" type="ORF">UABAM_04014</name>
</gene>
<name>A0A5S9IR51_UABAM</name>
<organism evidence="2 3">
    <name type="scientific">Uabimicrobium amorphum</name>
    <dbReference type="NCBI Taxonomy" id="2596890"/>
    <lineage>
        <taxon>Bacteria</taxon>
        <taxon>Pseudomonadati</taxon>
        <taxon>Planctomycetota</taxon>
        <taxon>Candidatus Uabimicrobiia</taxon>
        <taxon>Candidatus Uabimicrobiales</taxon>
        <taxon>Candidatus Uabimicrobiaceae</taxon>
        <taxon>Candidatus Uabimicrobium</taxon>
    </lineage>
</organism>
<feature type="domain" description="Aminoglycoside phosphotransferase" evidence="1">
    <location>
        <begin position="25"/>
        <end position="262"/>
    </location>
</feature>
<dbReference type="InterPro" id="IPR002575">
    <property type="entry name" value="Aminoglycoside_PTrfase"/>
</dbReference>
<dbReference type="Pfam" id="PF01636">
    <property type="entry name" value="APH"/>
    <property type="match status" value="1"/>
</dbReference>
<evidence type="ECO:0000313" key="3">
    <source>
        <dbReference type="Proteomes" id="UP000326354"/>
    </source>
</evidence>
<dbReference type="SUPFAM" id="SSF56112">
    <property type="entry name" value="Protein kinase-like (PK-like)"/>
    <property type="match status" value="1"/>
</dbReference>
<sequence>MNNVSIIKICNQFKTQGLCSEGMLHGSGNIHDTYVCKTKHRRYLLQKINQHVFPAPHKVMENISLVTSFLQKKWQKISPQSAQRRVLTIIPTNTGENFYQDPQHNCWRMYNFIENSVCYENISNVFQGKEVAKSFAIFQKMLLDFPVEKLHVVIPQFHNIAKRFAQLKDAVLADDHQRYSSVKDFVQKLLQYEDFCKKVNEFEQSLPLKVVHNDTKVNNVLFDRESHQAVCIVDLDLVMPGFSIYDFGDLARSATCHKECGKFVFRSDYFATLLEGYIEEAVHFLTPQEKKYLIYSCKTIACELAFRFLTDYLEGDKYFKINYPLHNLDRVKRQIQFIDSLDRQQQSLEDMFRKYI</sequence>
<evidence type="ECO:0000313" key="2">
    <source>
        <dbReference type="EMBL" id="BBM85640.1"/>
    </source>
</evidence>
<accession>A0A5S9IR51</accession>
<evidence type="ECO:0000259" key="1">
    <source>
        <dbReference type="Pfam" id="PF01636"/>
    </source>
</evidence>
<dbReference type="KEGG" id="uam:UABAM_04014"/>